<dbReference type="AlphaFoldDB" id="A0A6N7PJV6"/>
<keyword evidence="2" id="KW-1185">Reference proteome</keyword>
<accession>A0A6N7PJV6</accession>
<gene>
    <name evidence="1" type="ORF">GF068_10840</name>
</gene>
<protein>
    <submittedName>
        <fullName evidence="1">Uncharacterized protein</fullName>
    </submittedName>
</protein>
<dbReference type="RefSeq" id="WP_338046317.1">
    <property type="nucleotide sequence ID" value="NZ_WJIE01000003.1"/>
</dbReference>
<name>A0A6N7PJV6_9BACT</name>
<evidence type="ECO:0000313" key="1">
    <source>
        <dbReference type="EMBL" id="MRG92422.1"/>
    </source>
</evidence>
<reference evidence="1 2" key="1">
    <citation type="submission" date="2019-10" db="EMBL/GenBank/DDBJ databases">
        <title>A soil myxobacterium in the family Polyangiaceae.</title>
        <authorList>
            <person name="Li Y."/>
            <person name="Wang J."/>
        </authorList>
    </citation>
    <scope>NUCLEOTIDE SEQUENCE [LARGE SCALE GENOMIC DNA]</scope>
    <source>
        <strain evidence="1 2">DSM 14734</strain>
    </source>
</reference>
<proteinExistence type="predicted"/>
<dbReference type="EMBL" id="WJIE01000003">
    <property type="protein sequence ID" value="MRG92422.1"/>
    <property type="molecule type" value="Genomic_DNA"/>
</dbReference>
<evidence type="ECO:0000313" key="2">
    <source>
        <dbReference type="Proteomes" id="UP000440224"/>
    </source>
</evidence>
<sequence>MISGREDPFPAAAVRDLIGIVRAMYAAAKLAGAGRVELERIERVGRDLASALALAQRSGPNTIGAAAAWRRAEEAALRAGDLVDALTPAEPLMRAARARIAGKAVTEGKKKASAR</sequence>
<organism evidence="1 2">
    <name type="scientific">Polyangium spumosum</name>
    <dbReference type="NCBI Taxonomy" id="889282"/>
    <lineage>
        <taxon>Bacteria</taxon>
        <taxon>Pseudomonadati</taxon>
        <taxon>Myxococcota</taxon>
        <taxon>Polyangia</taxon>
        <taxon>Polyangiales</taxon>
        <taxon>Polyangiaceae</taxon>
        <taxon>Polyangium</taxon>
    </lineage>
</organism>
<dbReference type="Proteomes" id="UP000440224">
    <property type="component" value="Unassembled WGS sequence"/>
</dbReference>
<comment type="caution">
    <text evidence="1">The sequence shown here is derived from an EMBL/GenBank/DDBJ whole genome shotgun (WGS) entry which is preliminary data.</text>
</comment>